<keyword evidence="8" id="KW-0560">Oxidoreductase</keyword>
<proteinExistence type="inferred from homology"/>
<evidence type="ECO:0000256" key="7">
    <source>
        <dbReference type="PIRSR" id="PIRSR602401-1"/>
    </source>
</evidence>
<evidence type="ECO:0000256" key="8">
    <source>
        <dbReference type="RuleBase" id="RU000461"/>
    </source>
</evidence>
<comment type="similarity">
    <text evidence="8">Belongs to the cytochrome P450 family.</text>
</comment>
<gene>
    <name evidence="10" type="ORF">FH972_010734</name>
</gene>
<evidence type="ECO:0000256" key="9">
    <source>
        <dbReference type="SAM" id="Phobius"/>
    </source>
</evidence>
<dbReference type="PRINTS" id="PR00385">
    <property type="entry name" value="P450"/>
</dbReference>
<evidence type="ECO:0000256" key="5">
    <source>
        <dbReference type="ARBA" id="ARBA00022989"/>
    </source>
</evidence>
<dbReference type="PRINTS" id="PR00463">
    <property type="entry name" value="EP450I"/>
</dbReference>
<feature type="transmembrane region" description="Helical" evidence="9">
    <location>
        <begin position="212"/>
        <end position="233"/>
    </location>
</feature>
<dbReference type="AlphaFoldDB" id="A0A660KP61"/>
<dbReference type="PROSITE" id="PS00086">
    <property type="entry name" value="CYTOCHROME_P450"/>
    <property type="match status" value="1"/>
</dbReference>
<accession>A0A660KP61</accession>
<comment type="subcellular location">
    <subcellularLocation>
        <location evidence="2">Membrane</location>
        <topology evidence="2">Single-pass membrane protein</topology>
    </subcellularLocation>
</comment>
<dbReference type="SUPFAM" id="SSF48264">
    <property type="entry name" value="Cytochrome P450"/>
    <property type="match status" value="1"/>
</dbReference>
<dbReference type="GO" id="GO:0005506">
    <property type="term" value="F:iron ion binding"/>
    <property type="evidence" value="ECO:0007669"/>
    <property type="project" value="InterPro"/>
</dbReference>
<keyword evidence="8" id="KW-0503">Monooxygenase</keyword>
<organism evidence="10 11">
    <name type="scientific">Carpinus fangiana</name>
    <dbReference type="NCBI Taxonomy" id="176857"/>
    <lineage>
        <taxon>Eukaryota</taxon>
        <taxon>Viridiplantae</taxon>
        <taxon>Streptophyta</taxon>
        <taxon>Embryophyta</taxon>
        <taxon>Tracheophyta</taxon>
        <taxon>Spermatophyta</taxon>
        <taxon>Magnoliopsida</taxon>
        <taxon>eudicotyledons</taxon>
        <taxon>Gunneridae</taxon>
        <taxon>Pentapetalae</taxon>
        <taxon>rosids</taxon>
        <taxon>fabids</taxon>
        <taxon>Fagales</taxon>
        <taxon>Betulaceae</taxon>
        <taxon>Carpinus</taxon>
    </lineage>
</organism>
<keyword evidence="7 8" id="KW-0408">Iron</keyword>
<dbReference type="Proteomes" id="UP000327013">
    <property type="component" value="Chromosome 4"/>
</dbReference>
<dbReference type="InterPro" id="IPR002401">
    <property type="entry name" value="Cyt_P450_E_grp-I"/>
</dbReference>
<dbReference type="GO" id="GO:0016709">
    <property type="term" value="F:oxidoreductase activity, acting on paired donors, with incorporation or reduction of molecular oxygen, NAD(P)H as one donor, and incorporation of one atom of oxygen"/>
    <property type="evidence" value="ECO:0007669"/>
    <property type="project" value="TreeGrafter"/>
</dbReference>
<evidence type="ECO:0000256" key="6">
    <source>
        <dbReference type="ARBA" id="ARBA00023136"/>
    </source>
</evidence>
<evidence type="ECO:0000256" key="2">
    <source>
        <dbReference type="ARBA" id="ARBA00004167"/>
    </source>
</evidence>
<reference evidence="10 11" key="1">
    <citation type="submission" date="2019-06" db="EMBL/GenBank/DDBJ databases">
        <title>A chromosomal-level reference genome of Carpinus fangiana (Coryloideae, Betulaceae).</title>
        <authorList>
            <person name="Yang X."/>
            <person name="Wang Z."/>
            <person name="Zhang L."/>
            <person name="Hao G."/>
            <person name="Liu J."/>
            <person name="Yang Y."/>
        </authorList>
    </citation>
    <scope>NUCLEOTIDE SEQUENCE [LARGE SCALE GENOMIC DNA]</scope>
    <source>
        <strain evidence="10">Cfa_2016G</strain>
        <tissue evidence="10">Leaf</tissue>
    </source>
</reference>
<dbReference type="EMBL" id="CM017324">
    <property type="protein sequence ID" value="KAE8038202.1"/>
    <property type="molecule type" value="Genomic_DNA"/>
</dbReference>
<name>A0A660KP61_9ROSI</name>
<dbReference type="OrthoDB" id="1470350at2759"/>
<dbReference type="PANTHER" id="PTHR24298">
    <property type="entry name" value="FLAVONOID 3'-MONOOXYGENASE-RELATED"/>
    <property type="match status" value="1"/>
</dbReference>
<evidence type="ECO:0000313" key="11">
    <source>
        <dbReference type="Proteomes" id="UP000327013"/>
    </source>
</evidence>
<dbReference type="Gene3D" id="1.10.630.10">
    <property type="entry name" value="Cytochrome P450"/>
    <property type="match status" value="1"/>
</dbReference>
<evidence type="ECO:0000256" key="1">
    <source>
        <dbReference type="ARBA" id="ARBA00001971"/>
    </source>
</evidence>
<dbReference type="InterPro" id="IPR001128">
    <property type="entry name" value="Cyt_P450"/>
</dbReference>
<dbReference type="GO" id="GO:0016020">
    <property type="term" value="C:membrane"/>
    <property type="evidence" value="ECO:0007669"/>
    <property type="project" value="UniProtKB-SubCell"/>
</dbReference>
<feature type="binding site" description="axial binding residue" evidence="7">
    <location>
        <position position="367"/>
    </location>
    <ligand>
        <name>heme</name>
        <dbReference type="ChEBI" id="CHEBI:30413"/>
    </ligand>
    <ligandPart>
        <name>Fe</name>
        <dbReference type="ChEBI" id="CHEBI:18248"/>
    </ligandPart>
</feature>
<comment type="cofactor">
    <cofactor evidence="1 7">
        <name>heme</name>
        <dbReference type="ChEBI" id="CHEBI:30413"/>
    </cofactor>
</comment>
<protein>
    <recommendedName>
        <fullName evidence="12">Cytochrome P450</fullName>
    </recommendedName>
</protein>
<keyword evidence="7 8" id="KW-0349">Heme</keyword>
<keyword evidence="11" id="KW-1185">Reference proteome</keyword>
<keyword evidence="3 9" id="KW-0812">Transmembrane</keyword>
<evidence type="ECO:0000256" key="3">
    <source>
        <dbReference type="ARBA" id="ARBA00022692"/>
    </source>
</evidence>
<dbReference type="InterPro" id="IPR017972">
    <property type="entry name" value="Cyt_P450_CS"/>
</dbReference>
<keyword evidence="5 9" id="KW-1133">Transmembrane helix</keyword>
<dbReference type="PANTHER" id="PTHR24298:SF59">
    <property type="entry name" value="CYTOCHROME P450, FAMILY 705, SUBFAMILY A, POLYPEPTIDE 25-RELATED"/>
    <property type="match status" value="1"/>
</dbReference>
<sequence>MANEIFKTHDLDFAQHPKIIFADEITYARCGFFTAPYGDYWRFIKKLCMTELLSPGQLERWRVVREEELGRFLRGLVESGKKKEVVNMGVELMKLTNNTICTMAMSTRCSEKDDEADKIRGYLKVAYETGSKGPGLIGDVFGPLGRLIFWLYGKEAMDNLKGIDELLERMLKKHEDQIGKRECEDLMDMLLKVYQDDKAEAKIMSRDHVKAFLFDIFVGGTGTLAEAIIWVMAELINHPNVFQKLREEIRSVVGSTRLVEESDVASLPYLQAVVKETLRLYPPLPVTTRECRQSCQIGGFDIPKKTAVAINLYAIMRDPELWDSPNEFLPERFLVSDTQHKNMEHHGIGRSTVEETFLTFGAGRRACPGSRLGLIMMHSAVATMVQCFDWKFCGDGHNGGKINMEVGKGLFIHLAQPLTCLPVVHFNPFASSI</sequence>
<evidence type="ECO:0008006" key="12">
    <source>
        <dbReference type="Google" id="ProtNLM"/>
    </source>
</evidence>
<dbReference type="Pfam" id="PF00067">
    <property type="entry name" value="p450"/>
    <property type="match status" value="1"/>
</dbReference>
<keyword evidence="6 9" id="KW-0472">Membrane</keyword>
<dbReference type="GO" id="GO:0020037">
    <property type="term" value="F:heme binding"/>
    <property type="evidence" value="ECO:0007669"/>
    <property type="project" value="InterPro"/>
</dbReference>
<dbReference type="InterPro" id="IPR051103">
    <property type="entry name" value="Plant_metabolite_P450s"/>
</dbReference>
<dbReference type="InterPro" id="IPR036396">
    <property type="entry name" value="Cyt_P450_sf"/>
</dbReference>
<evidence type="ECO:0000313" key="10">
    <source>
        <dbReference type="EMBL" id="KAE8038202.1"/>
    </source>
</evidence>
<evidence type="ECO:0000256" key="4">
    <source>
        <dbReference type="ARBA" id="ARBA00022723"/>
    </source>
</evidence>
<keyword evidence="4 7" id="KW-0479">Metal-binding</keyword>